<dbReference type="Proteomes" id="UP000830925">
    <property type="component" value="Chromosome"/>
</dbReference>
<dbReference type="EMBL" id="CP095873">
    <property type="protein sequence ID" value="UPL20420.1"/>
    <property type="molecule type" value="Genomic_DNA"/>
</dbReference>
<gene>
    <name evidence="1" type="ORF">MXF72_13495</name>
</gene>
<name>A0AAE9KNR1_ALCFA</name>
<dbReference type="AlphaFoldDB" id="A0AAE9KNR1"/>
<evidence type="ECO:0000313" key="2">
    <source>
        <dbReference type="Proteomes" id="UP000830925"/>
    </source>
</evidence>
<protein>
    <submittedName>
        <fullName evidence="1">YiiG family protein</fullName>
    </submittedName>
</protein>
<organism evidence="1 2">
    <name type="scientific">Alcaligenes faecalis</name>
    <dbReference type="NCBI Taxonomy" id="511"/>
    <lineage>
        <taxon>Bacteria</taxon>
        <taxon>Pseudomonadati</taxon>
        <taxon>Pseudomonadota</taxon>
        <taxon>Betaproteobacteria</taxon>
        <taxon>Burkholderiales</taxon>
        <taxon>Alcaligenaceae</taxon>
        <taxon>Alcaligenes</taxon>
    </lineage>
</organism>
<reference evidence="1" key="1">
    <citation type="submission" date="2022-04" db="EMBL/GenBank/DDBJ databases">
        <title>Genomic mining of Alcaligenes faecalis D334 producing ectoin and derivatives.</title>
        <authorList>
            <person name="Doan V.T."/>
            <person name="Quach N.T."/>
            <person name="Vu T.-H.-N."/>
            <person name="Phi Q.-T."/>
        </authorList>
    </citation>
    <scope>NUCLEOTIDE SEQUENCE</scope>
    <source>
        <strain evidence="1">D334</strain>
    </source>
</reference>
<dbReference type="Pfam" id="PF12889">
    <property type="entry name" value="DUF3829"/>
    <property type="match status" value="1"/>
</dbReference>
<proteinExistence type="predicted"/>
<dbReference type="InterPro" id="IPR024291">
    <property type="entry name" value="DUF3829"/>
</dbReference>
<sequence>MKKLTSIVILGAIGIAIGAYASGQFNTWLPQEMKVGTSGSSLLGNGEVSLQKQDMQLAEKLQPVIACLNDVASPLSQHAQKYIKEYQNLVATPGSTRIAASFKIKVYEQNNSISRECITQMRNAIAMPPADAGLDKPGQVFADTLEKLIPVMNEADLYYSRKDNIDDQMKKGRELDEQIMPLFISFFDAEDTLRQTVSERNHSLREKQLVAIEEAYGTENFAWHTLNVSLAARRAVDAISTLAESEQLTGQSIEKIEQAYQAAFDKADAFAKAHPDTKTQLGNAPKWFALSSNFNTFLVGLKDLRRALASDAKQANVEYQLSKLENDYNSMIRNYNMLPDA</sequence>
<evidence type="ECO:0000313" key="1">
    <source>
        <dbReference type="EMBL" id="UPL20420.1"/>
    </source>
</evidence>
<accession>A0AAE9KNR1</accession>
<dbReference type="RefSeq" id="WP_035270781.1">
    <property type="nucleotide sequence ID" value="NZ_CP095873.1"/>
</dbReference>